<sequence length="128" mass="14984">MSELGIRELLWEWARAYPERAGDSVSWPRMAAFHKGMVCEGQGISALIDWNRADRMDAVVLAYLNTITRRRDKEKAELEGLVFWLRYYYRWEMPDVCKKLGQSKSWVINMCRVIEGTVEAFYLARDAA</sequence>
<dbReference type="RefSeq" id="WP_252084498.1">
    <property type="nucleotide sequence ID" value="NZ_CP092418.1"/>
</dbReference>
<proteinExistence type="predicted"/>
<evidence type="ECO:0000313" key="2">
    <source>
        <dbReference type="Proteomes" id="UP001055658"/>
    </source>
</evidence>
<protein>
    <recommendedName>
        <fullName evidence="3">Antitermination protein Q</fullName>
    </recommendedName>
</protein>
<gene>
    <name evidence="1" type="ORF">MJO52_03095</name>
</gene>
<name>A0ABY4VCV2_9GAMM</name>
<evidence type="ECO:0000313" key="1">
    <source>
        <dbReference type="EMBL" id="USD22136.1"/>
    </source>
</evidence>
<keyword evidence="2" id="KW-1185">Reference proteome</keyword>
<organism evidence="1 2">
    <name type="scientific">Microbulbifer variabilis</name>
    <dbReference type="NCBI Taxonomy" id="266805"/>
    <lineage>
        <taxon>Bacteria</taxon>
        <taxon>Pseudomonadati</taxon>
        <taxon>Pseudomonadota</taxon>
        <taxon>Gammaproteobacteria</taxon>
        <taxon>Cellvibrionales</taxon>
        <taxon>Microbulbiferaceae</taxon>
        <taxon>Microbulbifer</taxon>
    </lineage>
</organism>
<dbReference type="EMBL" id="CP092418">
    <property type="protein sequence ID" value="USD22136.1"/>
    <property type="molecule type" value="Genomic_DNA"/>
</dbReference>
<dbReference type="Proteomes" id="UP001055658">
    <property type="component" value="Chromosome"/>
</dbReference>
<accession>A0ABY4VCV2</accession>
<evidence type="ECO:0008006" key="3">
    <source>
        <dbReference type="Google" id="ProtNLM"/>
    </source>
</evidence>
<reference evidence="1" key="1">
    <citation type="submission" date="2022-02" db="EMBL/GenBank/DDBJ databases">
        <title>Coral-associated bacteria.</title>
        <authorList>
            <person name="Tang K."/>
            <person name="Wang X."/>
        </authorList>
    </citation>
    <scope>NUCLEOTIDE SEQUENCE</scope>
    <source>
        <strain evidence="1">SCSIO 43006</strain>
    </source>
</reference>